<keyword evidence="1" id="KW-1133">Transmembrane helix</keyword>
<keyword evidence="1" id="KW-0472">Membrane</keyword>
<dbReference type="AlphaFoldDB" id="A0A8H5ZNY1"/>
<protein>
    <submittedName>
        <fullName evidence="2">Uncharacterized protein</fullName>
    </submittedName>
</protein>
<feature type="transmembrane region" description="Helical" evidence="1">
    <location>
        <begin position="40"/>
        <end position="63"/>
    </location>
</feature>
<proteinExistence type="predicted"/>
<reference evidence="2" key="1">
    <citation type="submission" date="2019-11" db="EMBL/GenBank/DDBJ databases">
        <title>Bipolaris sorokiniana Genome sequencing.</title>
        <authorList>
            <person name="Wang H."/>
        </authorList>
    </citation>
    <scope>NUCLEOTIDE SEQUENCE</scope>
</reference>
<dbReference type="EMBL" id="WNKQ01000003">
    <property type="protein sequence ID" value="KAF5852369.1"/>
    <property type="molecule type" value="Genomic_DNA"/>
</dbReference>
<name>A0A8H5ZNY1_COCSA</name>
<evidence type="ECO:0000256" key="1">
    <source>
        <dbReference type="SAM" id="Phobius"/>
    </source>
</evidence>
<keyword evidence="1" id="KW-0812">Transmembrane</keyword>
<comment type="caution">
    <text evidence="2">The sequence shown here is derived from an EMBL/GenBank/DDBJ whole genome shotgun (WGS) entry which is preliminary data.</text>
</comment>
<gene>
    <name evidence="2" type="ORF">GGP41_007816</name>
</gene>
<accession>A0A8H5ZNY1</accession>
<feature type="transmembrane region" description="Helical" evidence="1">
    <location>
        <begin position="154"/>
        <end position="174"/>
    </location>
</feature>
<feature type="transmembrane region" description="Helical" evidence="1">
    <location>
        <begin position="75"/>
        <end position="98"/>
    </location>
</feature>
<feature type="transmembrane region" description="Helical" evidence="1">
    <location>
        <begin position="110"/>
        <end position="134"/>
    </location>
</feature>
<feature type="transmembrane region" description="Helical" evidence="1">
    <location>
        <begin position="13"/>
        <end position="33"/>
    </location>
</feature>
<dbReference type="Proteomes" id="UP000624244">
    <property type="component" value="Unassembled WGS sequence"/>
</dbReference>
<evidence type="ECO:0000313" key="2">
    <source>
        <dbReference type="EMBL" id="KAF5852369.1"/>
    </source>
</evidence>
<evidence type="ECO:0000313" key="3">
    <source>
        <dbReference type="Proteomes" id="UP000624244"/>
    </source>
</evidence>
<dbReference type="OMA" id="TITYHFH"/>
<sequence length="338" mass="37537">MSSSDSVLPYFELSWAILSTFDLLHVVAALLIVPITGFSTLWAVPVVCSITSAIANGLCYIAYYSNASTSAKVLAAAFADMFWLIQEAGLSFYSYDILRRFLQGKSRTCFFSLFWFLIVSIVAFRSAILTHRILDILSSSTTRQHLINKLHIGYFGSLALIETVSAFFLLRIFIQGKRQTRILPSGSNLFKQLILSTEVRVSSLAIIGIGRTITYHFHTTAQSATNLAGELDRFLVTCVNYFPIIMLIDLLATRIANAEDTSNATSAHQRSSKGDPVTIELNRVNNEARKDIDRQTFVRIKPITDKQSSIGSTTPCQKAILKSSTFTVERAEVVVHQV</sequence>
<organism evidence="2 3">
    <name type="scientific">Cochliobolus sativus</name>
    <name type="common">Common root rot and spot blotch fungus</name>
    <name type="synonym">Bipolaris sorokiniana</name>
    <dbReference type="NCBI Taxonomy" id="45130"/>
    <lineage>
        <taxon>Eukaryota</taxon>
        <taxon>Fungi</taxon>
        <taxon>Dikarya</taxon>
        <taxon>Ascomycota</taxon>
        <taxon>Pezizomycotina</taxon>
        <taxon>Dothideomycetes</taxon>
        <taxon>Pleosporomycetidae</taxon>
        <taxon>Pleosporales</taxon>
        <taxon>Pleosporineae</taxon>
        <taxon>Pleosporaceae</taxon>
        <taxon>Bipolaris</taxon>
    </lineage>
</organism>